<evidence type="ECO:0000256" key="1">
    <source>
        <dbReference type="SAM" id="MobiDB-lite"/>
    </source>
</evidence>
<protein>
    <recommendedName>
        <fullName evidence="5">NfeD-like C-terminal domain-containing protein</fullName>
    </recommendedName>
</protein>
<reference evidence="3 4" key="1">
    <citation type="submission" date="2018-05" db="EMBL/GenBank/DDBJ databases">
        <title>Marinilabilia rubrum sp. nov., isolated from saltern sediment.</title>
        <authorList>
            <person name="Zhang R."/>
        </authorList>
    </citation>
    <scope>NUCLEOTIDE SEQUENCE [LARGE SCALE GENOMIC DNA]</scope>
    <source>
        <strain evidence="3 4">WTE16</strain>
    </source>
</reference>
<proteinExistence type="predicted"/>
<dbReference type="Proteomes" id="UP000244956">
    <property type="component" value="Unassembled WGS sequence"/>
</dbReference>
<gene>
    <name evidence="3" type="ORF">DDZ16_00155</name>
</gene>
<keyword evidence="2" id="KW-1133">Transmembrane helix</keyword>
<dbReference type="InterPro" id="IPR012340">
    <property type="entry name" value="NA-bd_OB-fold"/>
</dbReference>
<feature type="region of interest" description="Disordered" evidence="1">
    <location>
        <begin position="31"/>
        <end position="63"/>
    </location>
</feature>
<keyword evidence="2" id="KW-0472">Membrane</keyword>
<keyword evidence="4" id="KW-1185">Reference proteome</keyword>
<feature type="transmembrane region" description="Helical" evidence="2">
    <location>
        <begin position="111"/>
        <end position="131"/>
    </location>
</feature>
<feature type="compositionally biased region" description="Acidic residues" evidence="1">
    <location>
        <begin position="34"/>
        <end position="56"/>
    </location>
</feature>
<evidence type="ECO:0000313" key="3">
    <source>
        <dbReference type="EMBL" id="PWE00941.1"/>
    </source>
</evidence>
<evidence type="ECO:0000256" key="2">
    <source>
        <dbReference type="SAM" id="Phobius"/>
    </source>
</evidence>
<organism evidence="3 4">
    <name type="scientific">Marinilabilia rubra</name>
    <dbReference type="NCBI Taxonomy" id="2162893"/>
    <lineage>
        <taxon>Bacteria</taxon>
        <taxon>Pseudomonadati</taxon>
        <taxon>Bacteroidota</taxon>
        <taxon>Bacteroidia</taxon>
        <taxon>Marinilabiliales</taxon>
        <taxon>Marinilabiliaceae</taxon>
        <taxon>Marinilabilia</taxon>
    </lineage>
</organism>
<dbReference type="RefSeq" id="WP_109262396.1">
    <property type="nucleotide sequence ID" value="NZ_QEWP01000001.1"/>
</dbReference>
<name>A0A2U2BD05_9BACT</name>
<sequence>MDKLFYLYVVAAVFGAGVLLVDSFSSVLSSSQSGDDDGGDDLDADGEVDVDSEGGDDSDHYEADGSDLVDYQKYKAKGFLQFISFLRTLVYFCAGFGVTGVFAILTGESTLSSLLWSIPVGLGTVLVFKLFRRIQQNKLDSSFADKELVNMKGEALLPIEGQQMGKVRIQFGSLTLERYAKLASNNQSINKGDRIVISNVDKEVVYVRSLN</sequence>
<accession>A0A2U2BD05</accession>
<dbReference type="AlphaFoldDB" id="A0A2U2BD05"/>
<comment type="caution">
    <text evidence="3">The sequence shown here is derived from an EMBL/GenBank/DDBJ whole genome shotgun (WGS) entry which is preliminary data.</text>
</comment>
<evidence type="ECO:0000313" key="4">
    <source>
        <dbReference type="Proteomes" id="UP000244956"/>
    </source>
</evidence>
<dbReference type="EMBL" id="QEWP01000001">
    <property type="protein sequence ID" value="PWE00941.1"/>
    <property type="molecule type" value="Genomic_DNA"/>
</dbReference>
<feature type="transmembrane region" description="Helical" evidence="2">
    <location>
        <begin position="6"/>
        <end position="24"/>
    </location>
</feature>
<feature type="transmembrane region" description="Helical" evidence="2">
    <location>
        <begin position="82"/>
        <end position="105"/>
    </location>
</feature>
<evidence type="ECO:0008006" key="5">
    <source>
        <dbReference type="Google" id="ProtNLM"/>
    </source>
</evidence>
<keyword evidence="2" id="KW-0812">Transmembrane</keyword>
<dbReference type="Gene3D" id="2.40.50.140">
    <property type="entry name" value="Nucleic acid-binding proteins"/>
    <property type="match status" value="1"/>
</dbReference>
<dbReference type="OrthoDB" id="1119033at2"/>